<dbReference type="AlphaFoldDB" id="A0A9X7V749"/>
<gene>
    <name evidence="5" type="ORF">I6H70_09390</name>
</gene>
<dbReference type="PANTHER" id="PTHR35936">
    <property type="entry name" value="MEMBRANE-BOUND LYTIC MUREIN TRANSGLYCOSYLASE F"/>
    <property type="match status" value="1"/>
</dbReference>
<reference evidence="5 6" key="1">
    <citation type="submission" date="2020-12" db="EMBL/GenBank/DDBJ databases">
        <title>FDA dAtabase for Regulatory Grade micrObial Sequences (FDA-ARGOS): Supporting development and validation of Infectious Disease Dx tests.</title>
        <authorList>
            <person name="Sproer C."/>
            <person name="Gronow S."/>
            <person name="Severitt S."/>
            <person name="Schroder I."/>
            <person name="Tallon L."/>
            <person name="Sadzewicz L."/>
            <person name="Zhao X."/>
            <person name="Boylan J."/>
            <person name="Ott S."/>
            <person name="Bowen H."/>
            <person name="Vavikolanu K."/>
            <person name="Mehta A."/>
            <person name="Aluvathingal J."/>
            <person name="Nadendla S."/>
            <person name="Lowell S."/>
            <person name="Myers T."/>
            <person name="Yan Y."/>
            <person name="Sichtig H."/>
        </authorList>
    </citation>
    <scope>NUCLEOTIDE SEQUENCE [LARGE SCALE GENOMIC DNA]</scope>
    <source>
        <strain evidence="5 6">FDAARGOS_1013</strain>
    </source>
</reference>
<comment type="similarity">
    <text evidence="1">Belongs to the bacterial solute-binding protein 3 family.</text>
</comment>
<dbReference type="Pfam" id="PF00497">
    <property type="entry name" value="SBP_bac_3"/>
    <property type="match status" value="1"/>
</dbReference>
<keyword evidence="2 3" id="KW-0732">Signal</keyword>
<dbReference type="SUPFAM" id="SSF53850">
    <property type="entry name" value="Periplasmic binding protein-like II"/>
    <property type="match status" value="1"/>
</dbReference>
<proteinExistence type="inferred from homology"/>
<evidence type="ECO:0000256" key="1">
    <source>
        <dbReference type="ARBA" id="ARBA00010333"/>
    </source>
</evidence>
<dbReference type="PANTHER" id="PTHR35936:SF6">
    <property type="entry name" value="AMINO ACID ABC TRANSPORTER SUBSTRATE-BINDING PAAT FAMILY PROTEIN"/>
    <property type="match status" value="1"/>
</dbReference>
<dbReference type="Gene3D" id="3.40.190.10">
    <property type="entry name" value="Periplasmic binding protein-like II"/>
    <property type="match status" value="2"/>
</dbReference>
<dbReference type="Proteomes" id="UP000595933">
    <property type="component" value="Chromosome"/>
</dbReference>
<dbReference type="EMBL" id="CP067013">
    <property type="protein sequence ID" value="QQN52604.1"/>
    <property type="molecule type" value="Genomic_DNA"/>
</dbReference>
<evidence type="ECO:0000259" key="4">
    <source>
        <dbReference type="Pfam" id="PF00497"/>
    </source>
</evidence>
<dbReference type="RefSeq" id="WP_041107985.1">
    <property type="nucleotide sequence ID" value="NZ_CP067013.1"/>
</dbReference>
<evidence type="ECO:0000313" key="6">
    <source>
        <dbReference type="Proteomes" id="UP000595933"/>
    </source>
</evidence>
<organism evidence="5 6">
    <name type="scientific">Stutzerimonas balearica</name>
    <dbReference type="NCBI Taxonomy" id="74829"/>
    <lineage>
        <taxon>Bacteria</taxon>
        <taxon>Pseudomonadati</taxon>
        <taxon>Pseudomonadota</taxon>
        <taxon>Gammaproteobacteria</taxon>
        <taxon>Pseudomonadales</taxon>
        <taxon>Pseudomonadaceae</taxon>
        <taxon>Stutzerimonas</taxon>
    </lineage>
</organism>
<feature type="domain" description="Solute-binding protein family 3/N-terminal" evidence="4">
    <location>
        <begin position="25"/>
        <end position="237"/>
    </location>
</feature>
<evidence type="ECO:0000313" key="5">
    <source>
        <dbReference type="EMBL" id="QQN52604.1"/>
    </source>
</evidence>
<sequence length="253" mass="27932">MLPIFVLLLGLAAVSQAQAAGRTLTVGYYDFSPVMYGDSHGVTRGEMAELTRLVLRRAGYRPRFRRLPSARLYTALKSGSVDIWLGAPGKPELRAHTRESAHSLGRVDLNLYHRADTPTPRIPESLVGQGVIVINGYSYWPSVNQLLQDPALDIRLLRTATHESALAMLRYRRADYLLDYQLPAEQARRDQGLEPLPHLVLQQVPIHFIVSRHVADSAAVLADLDRAFLALRAAGRLPSLPEGSLSAAASRAR</sequence>
<evidence type="ECO:0000256" key="2">
    <source>
        <dbReference type="ARBA" id="ARBA00022729"/>
    </source>
</evidence>
<feature type="signal peptide" evidence="3">
    <location>
        <begin position="1"/>
        <end position="19"/>
    </location>
</feature>
<evidence type="ECO:0000256" key="3">
    <source>
        <dbReference type="SAM" id="SignalP"/>
    </source>
</evidence>
<name>A0A9X7V749_9GAMM</name>
<dbReference type="InterPro" id="IPR001638">
    <property type="entry name" value="Solute-binding_3/MltF_N"/>
</dbReference>
<feature type="chain" id="PRO_5040771200" evidence="3">
    <location>
        <begin position="20"/>
        <end position="253"/>
    </location>
</feature>
<protein>
    <submittedName>
        <fullName evidence="5">Transporter substrate-binding domain-containing protein</fullName>
    </submittedName>
</protein>
<accession>A0A9X7V749</accession>